<dbReference type="HOGENOM" id="CLU_1289735_0_0_1"/>
<dbReference type="AlphaFoldDB" id="M5C7M3"/>
<organism evidence="2 3">
    <name type="scientific">Thanatephorus cucumeris (strain AG1-IB / isolate 7/3/14)</name>
    <name type="common">Lettuce bottom rot fungus</name>
    <name type="synonym">Rhizoctonia solani</name>
    <dbReference type="NCBI Taxonomy" id="1108050"/>
    <lineage>
        <taxon>Eukaryota</taxon>
        <taxon>Fungi</taxon>
        <taxon>Dikarya</taxon>
        <taxon>Basidiomycota</taxon>
        <taxon>Agaricomycotina</taxon>
        <taxon>Agaricomycetes</taxon>
        <taxon>Cantharellales</taxon>
        <taxon>Ceratobasidiaceae</taxon>
        <taxon>Rhizoctonia</taxon>
        <taxon>Rhizoctonia solani AG-1</taxon>
    </lineage>
</organism>
<gene>
    <name evidence="2" type="ORF">BN14_10085</name>
</gene>
<dbReference type="Proteomes" id="UP000012065">
    <property type="component" value="Unassembled WGS sequence"/>
</dbReference>
<comment type="caution">
    <text evidence="2">The sequence shown here is derived from an EMBL/GenBank/DDBJ whole genome shotgun (WGS) entry which is preliminary data.</text>
</comment>
<evidence type="ECO:0000313" key="3">
    <source>
        <dbReference type="Proteomes" id="UP000012065"/>
    </source>
</evidence>
<dbReference type="EMBL" id="CAOJ01015334">
    <property type="protein sequence ID" value="CCO35963.1"/>
    <property type="molecule type" value="Genomic_DNA"/>
</dbReference>
<evidence type="ECO:0000313" key="2">
    <source>
        <dbReference type="EMBL" id="CCO35963.1"/>
    </source>
</evidence>
<protein>
    <submittedName>
        <fullName evidence="2">Uncharacterized protein</fullName>
    </submittedName>
</protein>
<dbReference type="InterPro" id="IPR046521">
    <property type="entry name" value="DUF6698"/>
</dbReference>
<feature type="compositionally biased region" description="Polar residues" evidence="1">
    <location>
        <begin position="1"/>
        <end position="15"/>
    </location>
</feature>
<reference evidence="2 3" key="1">
    <citation type="journal article" date="2013" name="J. Biotechnol.">
        <title>Establishment and interpretation of the genome sequence of the phytopathogenic fungus Rhizoctonia solani AG1-IB isolate 7/3/14.</title>
        <authorList>
            <person name="Wibberg D.W."/>
            <person name="Jelonek L.J."/>
            <person name="Rupp O.R."/>
            <person name="Hennig M.H."/>
            <person name="Eikmeyer F.E."/>
            <person name="Goesmann A.G."/>
            <person name="Hartmann A.H."/>
            <person name="Borriss R.B."/>
            <person name="Grosch R.G."/>
            <person name="Puehler A.P."/>
            <person name="Schlueter A.S."/>
        </authorList>
    </citation>
    <scope>NUCLEOTIDE SEQUENCE [LARGE SCALE GENOMIC DNA]</scope>
    <source>
        <strain evidence="3">AG1-IB / isolate 7/3/14</strain>
    </source>
</reference>
<dbReference type="Pfam" id="PF20414">
    <property type="entry name" value="DUF6698"/>
    <property type="match status" value="1"/>
</dbReference>
<evidence type="ECO:0000256" key="1">
    <source>
        <dbReference type="SAM" id="MobiDB-lite"/>
    </source>
</evidence>
<proteinExistence type="predicted"/>
<feature type="region of interest" description="Disordered" evidence="1">
    <location>
        <begin position="1"/>
        <end position="22"/>
    </location>
</feature>
<sequence length="214" mass="24110">MPPVQTADTPNQSSAGKEETGKCTLARSGRQMTWLVDMFWSIDDMLLFSKKWYCMSVNDQLAFEESVDKSKLCLLALLVKFIELEPKTIETLCQGLGEGESNGHLEDMRKAQEELPQWEKFDPLLGPNATRGLSHQCCAYYLSTPEMDWNNEAIITCFMTYALPAMGPSDWPWYFWPGGVCNLKRLSEGLLRGELLIKVAISILLSCASARLLL</sequence>
<name>M5C7M3_THACB</name>
<accession>M5C7M3</accession>